<accession>A0A9W8HXM0</accession>
<dbReference type="Gene3D" id="1.10.287.1490">
    <property type="match status" value="1"/>
</dbReference>
<feature type="region of interest" description="Disordered" evidence="2">
    <location>
        <begin position="420"/>
        <end position="592"/>
    </location>
</feature>
<feature type="compositionally biased region" description="Polar residues" evidence="2">
    <location>
        <begin position="1104"/>
        <end position="1115"/>
    </location>
</feature>
<dbReference type="PANTHER" id="PTHR45615">
    <property type="entry name" value="MYOSIN HEAVY CHAIN, NON-MUSCLE"/>
    <property type="match status" value="1"/>
</dbReference>
<feature type="region of interest" description="Disordered" evidence="2">
    <location>
        <begin position="1510"/>
        <end position="1533"/>
    </location>
</feature>
<feature type="compositionally biased region" description="Low complexity" evidence="2">
    <location>
        <begin position="865"/>
        <end position="880"/>
    </location>
</feature>
<evidence type="ECO:0000256" key="2">
    <source>
        <dbReference type="SAM" id="MobiDB-lite"/>
    </source>
</evidence>
<feature type="compositionally biased region" description="Polar residues" evidence="2">
    <location>
        <begin position="338"/>
        <end position="358"/>
    </location>
</feature>
<feature type="coiled-coil region" evidence="1">
    <location>
        <begin position="1459"/>
        <end position="1493"/>
    </location>
</feature>
<feature type="region of interest" description="Disordered" evidence="2">
    <location>
        <begin position="20"/>
        <end position="113"/>
    </location>
</feature>
<feature type="compositionally biased region" description="Polar residues" evidence="2">
    <location>
        <begin position="63"/>
        <end position="78"/>
    </location>
</feature>
<feature type="compositionally biased region" description="Polar residues" evidence="2">
    <location>
        <begin position="564"/>
        <end position="575"/>
    </location>
</feature>
<feature type="region of interest" description="Disordered" evidence="2">
    <location>
        <begin position="2057"/>
        <end position="2088"/>
    </location>
</feature>
<dbReference type="EMBL" id="JANBUO010000116">
    <property type="protein sequence ID" value="KAJ2807349.1"/>
    <property type="molecule type" value="Genomic_DNA"/>
</dbReference>
<feature type="compositionally biased region" description="Basic and acidic residues" evidence="2">
    <location>
        <begin position="833"/>
        <end position="842"/>
    </location>
</feature>
<protein>
    <submittedName>
        <fullName evidence="3">Uncharacterized protein</fullName>
    </submittedName>
</protein>
<feature type="compositionally biased region" description="Low complexity" evidence="2">
    <location>
        <begin position="469"/>
        <end position="484"/>
    </location>
</feature>
<organism evidence="3 4">
    <name type="scientific">Coemansia guatemalensis</name>
    <dbReference type="NCBI Taxonomy" id="2761395"/>
    <lineage>
        <taxon>Eukaryota</taxon>
        <taxon>Fungi</taxon>
        <taxon>Fungi incertae sedis</taxon>
        <taxon>Zoopagomycota</taxon>
        <taxon>Kickxellomycotina</taxon>
        <taxon>Kickxellomycetes</taxon>
        <taxon>Kickxellales</taxon>
        <taxon>Kickxellaceae</taxon>
        <taxon>Coemansia</taxon>
    </lineage>
</organism>
<dbReference type="OrthoDB" id="5569734at2759"/>
<feature type="compositionally biased region" description="Basic and acidic residues" evidence="2">
    <location>
        <begin position="79"/>
        <end position="91"/>
    </location>
</feature>
<evidence type="ECO:0000313" key="4">
    <source>
        <dbReference type="Proteomes" id="UP001140094"/>
    </source>
</evidence>
<feature type="coiled-coil region" evidence="1">
    <location>
        <begin position="894"/>
        <end position="1070"/>
    </location>
</feature>
<comment type="caution">
    <text evidence="3">The sequence shown here is derived from an EMBL/GenBank/DDBJ whole genome shotgun (WGS) entry which is preliminary data.</text>
</comment>
<feature type="coiled-coil region" evidence="1">
    <location>
        <begin position="1979"/>
        <end position="2006"/>
    </location>
</feature>
<feature type="coiled-coil region" evidence="1">
    <location>
        <begin position="644"/>
        <end position="777"/>
    </location>
</feature>
<keyword evidence="4" id="KW-1185">Reference proteome</keyword>
<feature type="region of interest" description="Disordered" evidence="2">
    <location>
        <begin position="1886"/>
        <end position="1907"/>
    </location>
</feature>
<reference evidence="3" key="1">
    <citation type="submission" date="2022-07" db="EMBL/GenBank/DDBJ databases">
        <title>Phylogenomic reconstructions and comparative analyses of Kickxellomycotina fungi.</title>
        <authorList>
            <person name="Reynolds N.K."/>
            <person name="Stajich J.E."/>
            <person name="Barry K."/>
            <person name="Grigoriev I.V."/>
            <person name="Crous P."/>
            <person name="Smith M.E."/>
        </authorList>
    </citation>
    <scope>NUCLEOTIDE SEQUENCE</scope>
    <source>
        <strain evidence="3">NRRL 1565</strain>
    </source>
</reference>
<feature type="coiled-coil region" evidence="1">
    <location>
        <begin position="1755"/>
        <end position="1849"/>
    </location>
</feature>
<feature type="coiled-coil region" evidence="1">
    <location>
        <begin position="1293"/>
        <end position="1348"/>
    </location>
</feature>
<feature type="region of interest" description="Disordered" evidence="2">
    <location>
        <begin position="128"/>
        <end position="303"/>
    </location>
</feature>
<feature type="compositionally biased region" description="Low complexity" evidence="2">
    <location>
        <begin position="2064"/>
        <end position="2083"/>
    </location>
</feature>
<dbReference type="Proteomes" id="UP001140094">
    <property type="component" value="Unassembled WGS sequence"/>
</dbReference>
<feature type="region of interest" description="Disordered" evidence="2">
    <location>
        <begin position="2229"/>
        <end position="2260"/>
    </location>
</feature>
<feature type="compositionally biased region" description="Polar residues" evidence="2">
    <location>
        <begin position="209"/>
        <end position="232"/>
    </location>
</feature>
<dbReference type="PANTHER" id="PTHR45615:SF80">
    <property type="entry name" value="GRIP DOMAIN-CONTAINING PROTEIN"/>
    <property type="match status" value="1"/>
</dbReference>
<evidence type="ECO:0000313" key="3">
    <source>
        <dbReference type="EMBL" id="KAJ2807349.1"/>
    </source>
</evidence>
<evidence type="ECO:0000256" key="1">
    <source>
        <dbReference type="SAM" id="Coils"/>
    </source>
</evidence>
<feature type="compositionally biased region" description="Polar residues" evidence="2">
    <location>
        <begin position="94"/>
        <end position="113"/>
    </location>
</feature>
<feature type="region of interest" description="Disordered" evidence="2">
    <location>
        <begin position="338"/>
        <end position="395"/>
    </location>
</feature>
<proteinExistence type="predicted"/>
<keyword evidence="1" id="KW-0175">Coiled coil</keyword>
<feature type="compositionally biased region" description="Basic and acidic residues" evidence="2">
    <location>
        <begin position="185"/>
        <end position="195"/>
    </location>
</feature>
<feature type="region of interest" description="Disordered" evidence="2">
    <location>
        <begin position="833"/>
        <end position="881"/>
    </location>
</feature>
<feature type="region of interest" description="Disordered" evidence="2">
    <location>
        <begin position="1093"/>
        <end position="1115"/>
    </location>
</feature>
<sequence>MEISSDFEYESVVSDSEIYSGLFDSSTRGRSSTSKARRKGKSSRSSIDSTPAARPTFERRATTDSIPSLALSTPNTERFQLEYERERHNDPHFGSSQQSQNGPKSAVYSESTSDFSAKLRGDVVVSEKWSAVGRQQDPAPKADDLAKGDGGVSVAGHKDSSAPADDTTFEIPPFSESTDVTLSRLIRESSIDDQPKPSAIQGHHGREVTTAQGTIGGSIRNTSEQQQQQPSRHPTPPSAMSAPTNDVAANNPRDPHVTPKMSRTQSDNSGDGAVPAEARVLRSALRGSRSTPPVGSGVHFDDNVQASPRKVSFAGAQALSSPELSAIDENGTESAKNSITYALQTRTDARSQNESVNANVVGGAPKPQSDEEEPGDEYQPTEPQSQSGQEDVARLGIGGVGAVGVGMAGGMFRKFAGWSRNRLSSRSATPPPSALLVSAVDDGKESSRKEVPIGATTNSETLTGYKQDSTMGSLSSSQSASTVSPVKTEPMRSQLLSGATTPVSSNRGTSSSSSAYTTPRPQPASARRPSQTPSRSVNPLTRHLAIKAIRSAPPARRSMVDGSEMSSSNASPTSRGHTDSAKPLIDTTLDSSGHTTLEDSALLSLADLQRQFDGFASQLKHDASAVHADVRESEEAWYAMQHELQGLRAELLNAETARDFLQRQMADVDQERVEWEQERQQMIDDKSELQSSVDRWRQRIGDLESERNGAWNEGSQTREQLLHTIVQLEEELKAANERHREKYETWGSERQELLQHVDDLMAEYDRVDAENREIQTNYHDRLVELEDERAHSEYLQSELDRKADLETQVSELSSSNQLLKEALEDLTERNRELKQARDESHLFETAVGETMMQTSPKTSEKASPSEKQPSQQKPQSTSETEAIDKLRREHRDELDRVNHDYQVLLDTMENLNESKMRYKSENAELTTMAESARDEIEKLKRQLEQQQQGSGSSAELLRLQESEQELQRELDSIERERQGLIERTEVLADKNDELVQRVARLETELADMQPHSDRIEELHLKNTHLQKTVADMEKELLGKHQDNDDLRQSMAAKEAQLDDMQMELGRVRDDCNLQREAANAAQAKVASLQTRVVQGRVRPVPDTPSASTGGSPQLDQAAQLESREFELGQARRSVEASISSLEASIAQATQRRERLEKEKRLLADGLRDLLLNNATLRMELTEILLRRAGRLRDLQMLQRTESQSTDEAGASMVSGMLNNVPSTSQLLDGNSRFFNSLDKHLDEVANIIEDDDPPQQPVSAPTGRARKRMLTPIKEEAVAQDTYTHDTAIQCDINNAEEQCRALRAALASAKQERDQFRASHEEASESIARLSGQIEELSEHHERAKANRITTARIALRVHRQLAVLARALSRLTNQEPAAAADSQFDADDGEDALVLAEEDEMFNATLDRPLDAADCALLGLAHVSDTDPQAADVPDLLDRYGGEPGNDEALEEIAASIQRAYKDLKRVRWDLRRVRNERARLMRRLAEADSSRLPSYKLSTQWGRNMRSRSYAEGQDAPATGGAGGAESLLEDTDPPASLFLADESAVMAELAAAKRGSQAENGETKAGTLDASILRDPASAAAEVARLTIELRKKGRRLRVVEAELQRIEGYNRELTQLADRAIADRIRAQQESSAAVRRHSVRSASRITTPGRGTDWDDVDAIERELKHCAAKNRAYFESVDQLCRVLGRHTIDQALADGETAQHDAQDDAGSPIVCENVYRTLLIDMATMLDARGDLDERKSIRDNFRSMTAAVRRRLDNKDQELNRVQSELDVSRLAIETEAPAAEQRLRMAERRATELETQAADAQEQLTTQQANIRSLNASISRLRQQCVAAEADVQEARLERDGWHQQFLACEQTLSYQISENDRLSRSLEEMAQLNEQSMMQQQQQQSHANSASQNGTANWGHLKKEWVTAAREEAAESWRGREFELRQTYEAQIKILAWAVHTWGSILRAVAVEPAVLSSNPSSATSRGKALRQAVDELDTEVDRAVEKTNAMRKELSSTASADAASNRATLAGSLNQLVQSISNRFTTAWRDNVCQRIAALIADRAGQPPSANGKSLGSSPSGSASSSNSSNHPRISDEQKALIRSHYGQREEAVAAKHKQEKQALIAEFKREKQVLIAESRYLRGRVNIEVNKLKFVYYQKKCLLQLLGGQAGVFRRIDEMARQEADPKTRSRELVKARWRRVLLAVRMKNRLIEMARTAREVNAIKAKALSRMSLQDLQKPPLNENPKLRNQPASRAPPPPVDTVLENSDRARGTVFYNNLRFHPQQLIGLKSVPITPSRLRNRASDIDGSSTGSSF</sequence>
<name>A0A9W8HXM0_9FUNG</name>
<feature type="coiled-coil region" evidence="1">
    <location>
        <begin position="1604"/>
        <end position="1635"/>
    </location>
</feature>
<feature type="coiled-coil region" evidence="1">
    <location>
        <begin position="1131"/>
        <end position="1165"/>
    </location>
</feature>
<feature type="compositionally biased region" description="Basic and acidic residues" evidence="2">
    <location>
        <begin position="441"/>
        <end position="451"/>
    </location>
</feature>
<feature type="compositionally biased region" description="Low complexity" evidence="2">
    <location>
        <begin position="1887"/>
        <end position="1905"/>
    </location>
</feature>
<feature type="compositionally biased region" description="Polar residues" evidence="2">
    <location>
        <begin position="455"/>
        <end position="468"/>
    </location>
</feature>
<feature type="compositionally biased region" description="Low complexity" evidence="2">
    <location>
        <begin position="501"/>
        <end position="531"/>
    </location>
</feature>
<gene>
    <name evidence="3" type="ORF">H4R20_001321</name>
</gene>
<feature type="compositionally biased region" description="Low complexity" evidence="2">
    <location>
        <begin position="25"/>
        <end position="34"/>
    </location>
</feature>